<dbReference type="OrthoDB" id="5519115at2"/>
<proteinExistence type="predicted"/>
<keyword evidence="1" id="KW-1133">Transmembrane helix</keyword>
<keyword evidence="3" id="KW-1185">Reference proteome</keyword>
<protein>
    <submittedName>
        <fullName evidence="2">Uncharacterized protein</fullName>
    </submittedName>
</protein>
<organism evidence="2 3">
    <name type="scientific">Bradymonas sediminis</name>
    <dbReference type="NCBI Taxonomy" id="1548548"/>
    <lineage>
        <taxon>Bacteria</taxon>
        <taxon>Deltaproteobacteria</taxon>
        <taxon>Bradymonadales</taxon>
        <taxon>Bradymonadaceae</taxon>
        <taxon>Bradymonas</taxon>
    </lineage>
</organism>
<sequence length="73" mass="8191">MIMNDMDKTQLSFEALKAAFANFHQDDSGVAMTEYIIVFTLISFGATIALIGTAVYIKAYRDFLVWWLGHPAV</sequence>
<dbReference type="Proteomes" id="UP000249799">
    <property type="component" value="Chromosome"/>
</dbReference>
<dbReference type="AlphaFoldDB" id="A0A2Z4FG47"/>
<feature type="transmembrane region" description="Helical" evidence="1">
    <location>
        <begin position="35"/>
        <end position="57"/>
    </location>
</feature>
<dbReference type="EMBL" id="CP030032">
    <property type="protein sequence ID" value="AWV87900.1"/>
    <property type="molecule type" value="Genomic_DNA"/>
</dbReference>
<accession>A0A2Z4FG47</accession>
<keyword evidence="1" id="KW-0812">Transmembrane</keyword>
<keyword evidence="1" id="KW-0472">Membrane</keyword>
<evidence type="ECO:0000313" key="2">
    <source>
        <dbReference type="EMBL" id="AWV87900.1"/>
    </source>
</evidence>
<gene>
    <name evidence="2" type="ORF">DN745_00580</name>
</gene>
<name>A0A2Z4FG47_9DELT</name>
<reference evidence="2 3" key="1">
    <citation type="submission" date="2018-06" db="EMBL/GenBank/DDBJ databases">
        <title>Lujinxingia sediminis gen. nov. sp. nov., a new facultative anaerobic member of the class Deltaproteobacteria, and proposal of Lujinxingaceae fam. nov.</title>
        <authorList>
            <person name="Guo L.-Y."/>
            <person name="Li C.-M."/>
            <person name="Wang S."/>
            <person name="Du Z.-J."/>
        </authorList>
    </citation>
    <scope>NUCLEOTIDE SEQUENCE [LARGE SCALE GENOMIC DNA]</scope>
    <source>
        <strain evidence="2 3">FA350</strain>
    </source>
</reference>
<evidence type="ECO:0000313" key="3">
    <source>
        <dbReference type="Proteomes" id="UP000249799"/>
    </source>
</evidence>
<evidence type="ECO:0000256" key="1">
    <source>
        <dbReference type="SAM" id="Phobius"/>
    </source>
</evidence>
<dbReference type="KEGG" id="bsed:DN745_00580"/>